<accession>A0A813ERW8</accession>
<gene>
    <name evidence="1" type="ORF">PGLA1383_LOCUS19571</name>
</gene>
<evidence type="ECO:0000313" key="2">
    <source>
        <dbReference type="Proteomes" id="UP000654075"/>
    </source>
</evidence>
<dbReference type="AlphaFoldDB" id="A0A813ERW8"/>
<dbReference type="Proteomes" id="UP000654075">
    <property type="component" value="Unassembled WGS sequence"/>
</dbReference>
<keyword evidence="2" id="KW-1185">Reference proteome</keyword>
<dbReference type="EMBL" id="CAJNNV010012988">
    <property type="protein sequence ID" value="CAE8601276.1"/>
    <property type="molecule type" value="Genomic_DNA"/>
</dbReference>
<protein>
    <submittedName>
        <fullName evidence="1">Uncharacterized protein</fullName>
    </submittedName>
</protein>
<sequence>DVTRGLALVSGAVPVKVSHIQLIEDWDGARIARTAVGLVLARLSGKMRHRVSRGGLQEALDVLGPDAVSSTMGGTRDSEAEFSAWLRQQKIPYRVDDSG</sequence>
<reference evidence="1" key="1">
    <citation type="submission" date="2021-02" db="EMBL/GenBank/DDBJ databases">
        <authorList>
            <person name="Dougan E. K."/>
            <person name="Rhodes N."/>
            <person name="Thang M."/>
            <person name="Chan C."/>
        </authorList>
    </citation>
    <scope>NUCLEOTIDE SEQUENCE</scope>
</reference>
<feature type="non-terminal residue" evidence="1">
    <location>
        <position position="1"/>
    </location>
</feature>
<name>A0A813ERW8_POLGL</name>
<proteinExistence type="predicted"/>
<organism evidence="1 2">
    <name type="scientific">Polarella glacialis</name>
    <name type="common">Dinoflagellate</name>
    <dbReference type="NCBI Taxonomy" id="89957"/>
    <lineage>
        <taxon>Eukaryota</taxon>
        <taxon>Sar</taxon>
        <taxon>Alveolata</taxon>
        <taxon>Dinophyceae</taxon>
        <taxon>Suessiales</taxon>
        <taxon>Suessiaceae</taxon>
        <taxon>Polarella</taxon>
    </lineage>
</organism>
<comment type="caution">
    <text evidence="1">The sequence shown here is derived from an EMBL/GenBank/DDBJ whole genome shotgun (WGS) entry which is preliminary data.</text>
</comment>
<evidence type="ECO:0000313" key="1">
    <source>
        <dbReference type="EMBL" id="CAE8601276.1"/>
    </source>
</evidence>